<organism evidence="2">
    <name type="scientific">Faucicola osloensis</name>
    <name type="common">Moraxella osloensis</name>
    <dbReference type="NCBI Taxonomy" id="34062"/>
    <lineage>
        <taxon>Bacteria</taxon>
        <taxon>Pseudomonadati</taxon>
        <taxon>Pseudomonadota</taxon>
        <taxon>Gammaproteobacteria</taxon>
        <taxon>Moraxellales</taxon>
        <taxon>Moraxellaceae</taxon>
        <taxon>Faucicola</taxon>
    </lineage>
</organism>
<evidence type="ECO:0000256" key="1">
    <source>
        <dbReference type="SAM" id="Phobius"/>
    </source>
</evidence>
<comment type="caution">
    <text evidence="2">The sequence shown here is derived from an EMBL/GenBank/DDBJ whole genome shotgun (WGS) entry which is preliminary data.</text>
</comment>
<accession>A0AA91FS42</accession>
<keyword evidence="1" id="KW-0472">Membrane</keyword>
<evidence type="ECO:0000313" key="2">
    <source>
        <dbReference type="EMBL" id="OBX65810.1"/>
    </source>
</evidence>
<keyword evidence="1" id="KW-1133">Transmembrane helix</keyword>
<name>A0AA91FS42_FAUOS</name>
<dbReference type="AlphaFoldDB" id="A0AA91FS42"/>
<proteinExistence type="predicted"/>
<feature type="transmembrane region" description="Helical" evidence="1">
    <location>
        <begin position="12"/>
        <end position="32"/>
    </location>
</feature>
<keyword evidence="1" id="KW-0812">Transmembrane</keyword>
<sequence>MKNFFKKIFKWIGNLFFLMAMAIFLFTTLLYWNGEAELMSLLLAMAILLMFIFLKIYPYLNDGKRR</sequence>
<protein>
    <submittedName>
        <fullName evidence="2">Uncharacterized protein</fullName>
    </submittedName>
</protein>
<reference evidence="2" key="1">
    <citation type="submission" date="2016-06" db="EMBL/GenBank/DDBJ databases">
        <title>Draft genome of Moraxella osloensis CCUG 67237.</title>
        <authorList>
            <person name="Salva-Serra F."/>
            <person name="Engstrom-Jakobsson H."/>
            <person name="Thorell K."/>
            <person name="Gonzales-Siles L."/>
            <person name="Karlsson R."/>
            <person name="Boulund F."/>
            <person name="Engstrand L."/>
            <person name="Kristiansson E."/>
            <person name="Moore E."/>
        </authorList>
    </citation>
    <scope>NUCLEOTIDE SEQUENCE [LARGE SCALE GENOMIC DNA]</scope>
    <source>
        <strain evidence="2">CCUG 67237</strain>
    </source>
</reference>
<dbReference type="EMBL" id="LZMT01000004">
    <property type="protein sequence ID" value="OBX65810.1"/>
    <property type="molecule type" value="Genomic_DNA"/>
</dbReference>
<gene>
    <name evidence="2" type="ORF">A9299_07630</name>
</gene>
<feature type="transmembrane region" description="Helical" evidence="1">
    <location>
        <begin position="38"/>
        <end position="60"/>
    </location>
</feature>